<sequence length="73" mass="8406">MWRALLAALLVAQFARAQDDMGSSEELVLVEDGLLRRILNPSEELEMDGEGPRKVIKRCRWKLCGAGRRFRYN</sequence>
<dbReference type="EMBL" id="CATQJA010000261">
    <property type="protein sequence ID" value="CAJ0558700.1"/>
    <property type="molecule type" value="Genomic_DNA"/>
</dbReference>
<evidence type="ECO:0000313" key="2">
    <source>
        <dbReference type="EMBL" id="CAJ0558700.1"/>
    </source>
</evidence>
<name>A0AA36C6C8_9BILA</name>
<reference evidence="2" key="1">
    <citation type="submission" date="2023-06" db="EMBL/GenBank/DDBJ databases">
        <authorList>
            <person name="Delattre M."/>
        </authorList>
    </citation>
    <scope>NUCLEOTIDE SEQUENCE</scope>
    <source>
        <strain evidence="2">AF72</strain>
    </source>
</reference>
<accession>A0AA36C6C8</accession>
<comment type="caution">
    <text evidence="2">The sequence shown here is derived from an EMBL/GenBank/DDBJ whole genome shotgun (WGS) entry which is preliminary data.</text>
</comment>
<organism evidence="2 3">
    <name type="scientific">Mesorhabditis spiculigera</name>
    <dbReference type="NCBI Taxonomy" id="96644"/>
    <lineage>
        <taxon>Eukaryota</taxon>
        <taxon>Metazoa</taxon>
        <taxon>Ecdysozoa</taxon>
        <taxon>Nematoda</taxon>
        <taxon>Chromadorea</taxon>
        <taxon>Rhabditida</taxon>
        <taxon>Rhabditina</taxon>
        <taxon>Rhabditomorpha</taxon>
        <taxon>Rhabditoidea</taxon>
        <taxon>Rhabditidae</taxon>
        <taxon>Mesorhabditinae</taxon>
        <taxon>Mesorhabditis</taxon>
    </lineage>
</organism>
<keyword evidence="3" id="KW-1185">Reference proteome</keyword>
<feature type="non-terminal residue" evidence="2">
    <location>
        <position position="1"/>
    </location>
</feature>
<gene>
    <name evidence="2" type="ORF">MSPICULIGERA_LOCUS1060</name>
</gene>
<evidence type="ECO:0000256" key="1">
    <source>
        <dbReference type="SAM" id="SignalP"/>
    </source>
</evidence>
<protein>
    <submittedName>
        <fullName evidence="2">Uncharacterized protein</fullName>
    </submittedName>
</protein>
<proteinExistence type="predicted"/>
<evidence type="ECO:0000313" key="3">
    <source>
        <dbReference type="Proteomes" id="UP001177023"/>
    </source>
</evidence>
<keyword evidence="1" id="KW-0732">Signal</keyword>
<dbReference type="Proteomes" id="UP001177023">
    <property type="component" value="Unassembled WGS sequence"/>
</dbReference>
<feature type="chain" id="PRO_5041308568" evidence="1">
    <location>
        <begin position="18"/>
        <end position="73"/>
    </location>
</feature>
<dbReference type="AlphaFoldDB" id="A0AA36C6C8"/>
<feature type="signal peptide" evidence="1">
    <location>
        <begin position="1"/>
        <end position="17"/>
    </location>
</feature>